<evidence type="ECO:0000256" key="10">
    <source>
        <dbReference type="ARBA" id="ARBA00023163"/>
    </source>
</evidence>
<sequence length="238" mass="25909">MPLVGASGGLSERISPAIEDYLKAIYTLGRTNPQVSTSLLADHLGFKPASVTGMLKTMADLQLVSYTPYRGVELTPTGERLALEVVRHHRLIELFLVQTLGFSWDEVHEEAERLEHHISEKLEARIAAHLGEPIADPHGDPIPTREGTMPTNQAASLADMGIGEHGCITRVRDQHPDRLRYLADLGMVPGAQIEVLASAPFDGPLTVRIGGASHAIDRRLAREIYIARAGTYGEAQIS</sequence>
<dbReference type="PATRIC" id="fig|186479.3.peg.10777"/>
<dbReference type="Pfam" id="PF02742">
    <property type="entry name" value="Fe_dep_repr_C"/>
    <property type="match status" value="1"/>
</dbReference>
<evidence type="ECO:0000256" key="2">
    <source>
        <dbReference type="ARBA" id="ARBA00007871"/>
    </source>
</evidence>
<dbReference type="PROSITE" id="PS50944">
    <property type="entry name" value="HTH_DTXR"/>
    <property type="match status" value="1"/>
</dbReference>
<dbReference type="GO" id="GO:0003700">
    <property type="term" value="F:DNA-binding transcription factor activity"/>
    <property type="evidence" value="ECO:0007669"/>
    <property type="project" value="InterPro"/>
</dbReference>
<proteinExistence type="inferred from homology"/>
<dbReference type="SUPFAM" id="SSF47979">
    <property type="entry name" value="Iron-dependent repressor protein, dimerization domain"/>
    <property type="match status" value="1"/>
</dbReference>
<dbReference type="SMART" id="SM00529">
    <property type="entry name" value="HTH_DTXR"/>
    <property type="match status" value="1"/>
</dbReference>
<keyword evidence="5" id="KW-0678">Repressor</keyword>
<evidence type="ECO:0000313" key="15">
    <source>
        <dbReference type="Proteomes" id="UP000050509"/>
    </source>
</evidence>
<evidence type="ECO:0000256" key="1">
    <source>
        <dbReference type="ARBA" id="ARBA00004496"/>
    </source>
</evidence>
<dbReference type="PANTHER" id="PTHR33238:SF11">
    <property type="entry name" value="TRANSCRIPTIONAL REGULATOR MNTR"/>
    <property type="match status" value="1"/>
</dbReference>
<evidence type="ECO:0000256" key="7">
    <source>
        <dbReference type="ARBA" id="ARBA00023015"/>
    </source>
</evidence>
<evidence type="ECO:0000256" key="9">
    <source>
        <dbReference type="ARBA" id="ARBA00023159"/>
    </source>
</evidence>
<organism evidence="14 15">
    <name type="scientific">Kouleothrix aurantiaca</name>
    <dbReference type="NCBI Taxonomy" id="186479"/>
    <lineage>
        <taxon>Bacteria</taxon>
        <taxon>Bacillati</taxon>
        <taxon>Chloroflexota</taxon>
        <taxon>Chloroflexia</taxon>
        <taxon>Chloroflexales</taxon>
        <taxon>Roseiflexineae</taxon>
        <taxon>Roseiflexaceae</taxon>
        <taxon>Kouleothrix</taxon>
    </lineage>
</organism>
<comment type="similarity">
    <text evidence="2">Belongs to the DtxR/MntR family.</text>
</comment>
<gene>
    <name evidence="14" type="ORF">SE17_21175</name>
</gene>
<dbReference type="Gene3D" id="1.10.60.10">
    <property type="entry name" value="Iron dependent repressor, metal binding and dimerisation domain"/>
    <property type="match status" value="1"/>
</dbReference>
<dbReference type="SUPFAM" id="SSF46785">
    <property type="entry name" value="Winged helix' DNA-binding domain"/>
    <property type="match status" value="1"/>
</dbReference>
<evidence type="ECO:0000256" key="6">
    <source>
        <dbReference type="ARBA" id="ARBA00023004"/>
    </source>
</evidence>
<name>A0A0N8PS12_9CHLR</name>
<comment type="subcellular location">
    <subcellularLocation>
        <location evidence="1">Cytoplasm</location>
    </subcellularLocation>
</comment>
<dbReference type="Gene3D" id="2.30.30.90">
    <property type="match status" value="1"/>
</dbReference>
<keyword evidence="8" id="KW-0238">DNA-binding</keyword>
<dbReference type="Pfam" id="PF04023">
    <property type="entry name" value="FeoA"/>
    <property type="match status" value="1"/>
</dbReference>
<evidence type="ECO:0000256" key="4">
    <source>
        <dbReference type="ARBA" id="ARBA00022490"/>
    </source>
</evidence>
<comment type="subunit">
    <text evidence="3">Homodimer.</text>
</comment>
<dbReference type="InterPro" id="IPR050536">
    <property type="entry name" value="DtxR_MntR_Metal-Reg"/>
</dbReference>
<dbReference type="GO" id="GO:0003677">
    <property type="term" value="F:DNA binding"/>
    <property type="evidence" value="ECO:0007669"/>
    <property type="project" value="UniProtKB-KW"/>
</dbReference>
<keyword evidence="9" id="KW-0010">Activator</keyword>
<dbReference type="EMBL" id="LJCR01000913">
    <property type="protein sequence ID" value="KPV51437.1"/>
    <property type="molecule type" value="Genomic_DNA"/>
</dbReference>
<dbReference type="FunFam" id="1.10.60.10:FF:000004">
    <property type="entry name" value="DtxR family transcriptional regulator"/>
    <property type="match status" value="1"/>
</dbReference>
<keyword evidence="6" id="KW-0408">Iron</keyword>
<dbReference type="InterPro" id="IPR022687">
    <property type="entry name" value="HTH_DTXR"/>
</dbReference>
<dbReference type="GO" id="GO:0046983">
    <property type="term" value="F:protein dimerization activity"/>
    <property type="evidence" value="ECO:0007669"/>
    <property type="project" value="InterPro"/>
</dbReference>
<evidence type="ECO:0000256" key="3">
    <source>
        <dbReference type="ARBA" id="ARBA00011738"/>
    </source>
</evidence>
<evidence type="ECO:0000259" key="13">
    <source>
        <dbReference type="PROSITE" id="PS50944"/>
    </source>
</evidence>
<dbReference type="InterPro" id="IPR007167">
    <property type="entry name" value="Fe-transptr_FeoA-like"/>
</dbReference>
<feature type="domain" description="HTH dtxR-type" evidence="13">
    <location>
        <begin position="14"/>
        <end position="75"/>
    </location>
</feature>
<dbReference type="SMART" id="SM00899">
    <property type="entry name" value="FeoA"/>
    <property type="match status" value="1"/>
</dbReference>
<dbReference type="InterPro" id="IPR036388">
    <property type="entry name" value="WH-like_DNA-bd_sf"/>
</dbReference>
<dbReference type="SUPFAM" id="SSF50037">
    <property type="entry name" value="C-terminal domain of transcriptional repressors"/>
    <property type="match status" value="1"/>
</dbReference>
<reference evidence="14 15" key="1">
    <citation type="submission" date="2015-09" db="EMBL/GenBank/DDBJ databases">
        <title>Draft genome sequence of Kouleothrix aurantiaca JCM 19913.</title>
        <authorList>
            <person name="Hemp J."/>
        </authorList>
    </citation>
    <scope>NUCLEOTIDE SEQUENCE [LARGE SCALE GENOMIC DNA]</scope>
    <source>
        <strain evidence="14 15">COM-B</strain>
    </source>
</reference>
<dbReference type="PANTHER" id="PTHR33238">
    <property type="entry name" value="IRON (METAL) DEPENDENT REPRESSOR, DTXR FAMILY"/>
    <property type="match status" value="1"/>
</dbReference>
<keyword evidence="10" id="KW-0804">Transcription</keyword>
<dbReference type="InterPro" id="IPR022689">
    <property type="entry name" value="Iron_dep_repressor"/>
</dbReference>
<dbReference type="InterPro" id="IPR001367">
    <property type="entry name" value="Fe_dep_repressor"/>
</dbReference>
<dbReference type="GO" id="GO:0046914">
    <property type="term" value="F:transition metal ion binding"/>
    <property type="evidence" value="ECO:0007669"/>
    <property type="project" value="InterPro"/>
</dbReference>
<keyword evidence="15" id="KW-1185">Reference proteome</keyword>
<protein>
    <recommendedName>
        <fullName evidence="12">Manganese transport regulator</fullName>
    </recommendedName>
</protein>
<evidence type="ECO:0000256" key="5">
    <source>
        <dbReference type="ARBA" id="ARBA00022491"/>
    </source>
</evidence>
<dbReference type="Proteomes" id="UP000050509">
    <property type="component" value="Unassembled WGS sequence"/>
</dbReference>
<dbReference type="Pfam" id="PF01325">
    <property type="entry name" value="Fe_dep_repress"/>
    <property type="match status" value="1"/>
</dbReference>
<dbReference type="GO" id="GO:0005737">
    <property type="term" value="C:cytoplasm"/>
    <property type="evidence" value="ECO:0007669"/>
    <property type="project" value="UniProtKB-SubCell"/>
</dbReference>
<evidence type="ECO:0000256" key="12">
    <source>
        <dbReference type="ARBA" id="ARBA00032593"/>
    </source>
</evidence>
<keyword evidence="4" id="KW-0963">Cytoplasm</keyword>
<evidence type="ECO:0000313" key="14">
    <source>
        <dbReference type="EMBL" id="KPV51437.1"/>
    </source>
</evidence>
<dbReference type="InterPro" id="IPR036390">
    <property type="entry name" value="WH_DNA-bd_sf"/>
</dbReference>
<comment type="caution">
    <text evidence="14">The sequence shown here is derived from an EMBL/GenBank/DDBJ whole genome shotgun (WGS) entry which is preliminary data.</text>
</comment>
<accession>A0A0N8PS12</accession>
<keyword evidence="11" id="KW-0464">Manganese</keyword>
<dbReference type="InterPro" id="IPR036421">
    <property type="entry name" value="Fe_dep_repressor_sf"/>
</dbReference>
<dbReference type="AlphaFoldDB" id="A0A0N8PS12"/>
<evidence type="ECO:0000256" key="11">
    <source>
        <dbReference type="ARBA" id="ARBA00023211"/>
    </source>
</evidence>
<dbReference type="Gene3D" id="1.10.10.10">
    <property type="entry name" value="Winged helix-like DNA-binding domain superfamily/Winged helix DNA-binding domain"/>
    <property type="match status" value="1"/>
</dbReference>
<evidence type="ECO:0000256" key="8">
    <source>
        <dbReference type="ARBA" id="ARBA00023125"/>
    </source>
</evidence>
<dbReference type="InterPro" id="IPR008988">
    <property type="entry name" value="Transcriptional_repressor_C"/>
</dbReference>
<keyword evidence="7" id="KW-0805">Transcription regulation</keyword>
<dbReference type="InterPro" id="IPR038157">
    <property type="entry name" value="FeoA_core_dom"/>
</dbReference>